<dbReference type="Proteomes" id="UP000315369">
    <property type="component" value="Unassembled WGS sequence"/>
</dbReference>
<proteinExistence type="predicted"/>
<protein>
    <submittedName>
        <fullName evidence="1">Uncharacterized protein</fullName>
    </submittedName>
</protein>
<keyword evidence="2" id="KW-1185">Reference proteome</keyword>
<sequence length="94" mass="10007">MDASASRKAMAELVERLEQVVTSSLGSLAEGTRPLLDVLREGARALEPGPGGARLSPKEREAWGVQLEATLERLEDVLEGLQLAARAKAGGKRD</sequence>
<dbReference type="AlphaFoldDB" id="A0A540X2I6"/>
<evidence type="ECO:0000313" key="1">
    <source>
        <dbReference type="EMBL" id="TQF15423.1"/>
    </source>
</evidence>
<dbReference type="OrthoDB" id="5383133at2"/>
<gene>
    <name evidence="1" type="ORF">FJV41_13815</name>
</gene>
<reference evidence="1 2" key="1">
    <citation type="submission" date="2019-06" db="EMBL/GenBank/DDBJ databases">
        <authorList>
            <person name="Livingstone P."/>
            <person name="Whitworth D."/>
        </authorList>
    </citation>
    <scope>NUCLEOTIDE SEQUENCE [LARGE SCALE GENOMIC DNA]</scope>
    <source>
        <strain evidence="1 2">AM401</strain>
    </source>
</reference>
<evidence type="ECO:0000313" key="2">
    <source>
        <dbReference type="Proteomes" id="UP000315369"/>
    </source>
</evidence>
<accession>A0A540X2I6</accession>
<dbReference type="EMBL" id="VIFM01000044">
    <property type="protein sequence ID" value="TQF15423.1"/>
    <property type="molecule type" value="Genomic_DNA"/>
</dbReference>
<name>A0A540X2I6_9BACT</name>
<comment type="caution">
    <text evidence="1">The sequence shown here is derived from an EMBL/GenBank/DDBJ whole genome shotgun (WGS) entry which is preliminary data.</text>
</comment>
<organism evidence="1 2">
    <name type="scientific">Myxococcus llanfairpwllgwyngyllgogerychwyrndrobwllllantysiliogogogochensis</name>
    <dbReference type="NCBI Taxonomy" id="2590453"/>
    <lineage>
        <taxon>Bacteria</taxon>
        <taxon>Pseudomonadati</taxon>
        <taxon>Myxococcota</taxon>
        <taxon>Myxococcia</taxon>
        <taxon>Myxococcales</taxon>
        <taxon>Cystobacterineae</taxon>
        <taxon>Myxococcaceae</taxon>
        <taxon>Myxococcus</taxon>
    </lineage>
</organism>